<evidence type="ECO:0000313" key="1">
    <source>
        <dbReference type="EnsemblProtists" id="HpaP810189"/>
    </source>
</evidence>
<evidence type="ECO:0008006" key="3">
    <source>
        <dbReference type="Google" id="ProtNLM"/>
    </source>
</evidence>
<dbReference type="EMBL" id="JH597944">
    <property type="status" value="NOT_ANNOTATED_CDS"/>
    <property type="molecule type" value="Genomic_DNA"/>
</dbReference>
<reference evidence="2" key="1">
    <citation type="journal article" date="2010" name="Science">
        <title>Signatures of adaptation to obligate biotrophy in the Hyaloperonospora arabidopsidis genome.</title>
        <authorList>
            <person name="Baxter L."/>
            <person name="Tripathy S."/>
            <person name="Ishaque N."/>
            <person name="Boot N."/>
            <person name="Cabral A."/>
            <person name="Kemen E."/>
            <person name="Thines M."/>
            <person name="Ah-Fong A."/>
            <person name="Anderson R."/>
            <person name="Badejoko W."/>
            <person name="Bittner-Eddy P."/>
            <person name="Boore J.L."/>
            <person name="Chibucos M.C."/>
            <person name="Coates M."/>
            <person name="Dehal P."/>
            <person name="Delehaunty K."/>
            <person name="Dong S."/>
            <person name="Downton P."/>
            <person name="Dumas B."/>
            <person name="Fabro G."/>
            <person name="Fronick C."/>
            <person name="Fuerstenberg S.I."/>
            <person name="Fulton L."/>
            <person name="Gaulin E."/>
            <person name="Govers F."/>
            <person name="Hughes L."/>
            <person name="Humphray S."/>
            <person name="Jiang R.H."/>
            <person name="Judelson H."/>
            <person name="Kamoun S."/>
            <person name="Kyung K."/>
            <person name="Meijer H."/>
            <person name="Minx P."/>
            <person name="Morris P."/>
            <person name="Nelson J."/>
            <person name="Phuntumart V."/>
            <person name="Qutob D."/>
            <person name="Rehmany A."/>
            <person name="Rougon-Cardoso A."/>
            <person name="Ryden P."/>
            <person name="Torto-Alalibo T."/>
            <person name="Studholme D."/>
            <person name="Wang Y."/>
            <person name="Win J."/>
            <person name="Wood J."/>
            <person name="Clifton S.W."/>
            <person name="Rogers J."/>
            <person name="Van den Ackerveken G."/>
            <person name="Jones J.D."/>
            <person name="McDowell J.M."/>
            <person name="Beynon J."/>
            <person name="Tyler B.M."/>
        </authorList>
    </citation>
    <scope>NUCLEOTIDE SEQUENCE [LARGE SCALE GENOMIC DNA]</scope>
    <source>
        <strain evidence="2">Emoy2</strain>
    </source>
</reference>
<dbReference type="HOGENOM" id="CLU_088415_0_0_1"/>
<dbReference type="AlphaFoldDB" id="M4BUK1"/>
<dbReference type="STRING" id="559515.M4BUK1"/>
<organism evidence="1 2">
    <name type="scientific">Hyaloperonospora arabidopsidis (strain Emoy2)</name>
    <name type="common">Downy mildew agent</name>
    <name type="synonym">Peronospora arabidopsidis</name>
    <dbReference type="NCBI Taxonomy" id="559515"/>
    <lineage>
        <taxon>Eukaryota</taxon>
        <taxon>Sar</taxon>
        <taxon>Stramenopiles</taxon>
        <taxon>Oomycota</taxon>
        <taxon>Peronosporomycetes</taxon>
        <taxon>Peronosporales</taxon>
        <taxon>Peronosporaceae</taxon>
        <taxon>Hyaloperonospora</taxon>
    </lineage>
</organism>
<dbReference type="PANTHER" id="PTHR39219:SF1">
    <property type="entry name" value="ER MEMBRANE PROTEIN COMPLEX SUBUNIT 10"/>
    <property type="match status" value="1"/>
</dbReference>
<dbReference type="InParanoid" id="M4BUK1"/>
<evidence type="ECO:0000313" key="2">
    <source>
        <dbReference type="Proteomes" id="UP000011713"/>
    </source>
</evidence>
<accession>M4BUK1</accession>
<dbReference type="CDD" id="cd22209">
    <property type="entry name" value="EMC10"/>
    <property type="match status" value="1"/>
</dbReference>
<dbReference type="EnsemblProtists" id="HpaT810189">
    <property type="protein sequence ID" value="HpaP810189"/>
    <property type="gene ID" value="HpaG810189"/>
</dbReference>
<proteinExistence type="predicted"/>
<name>M4BUK1_HYAAE</name>
<dbReference type="VEuPathDB" id="FungiDB:HpaG810189"/>
<protein>
    <recommendedName>
        <fullName evidence="3">ER membrane protein complex subunit 10</fullName>
    </recommendedName>
</protein>
<keyword evidence="2" id="KW-1185">Reference proteome</keyword>
<reference evidence="1" key="2">
    <citation type="submission" date="2015-06" db="UniProtKB">
        <authorList>
            <consortium name="EnsemblProtists"/>
        </authorList>
    </citation>
    <scope>IDENTIFICATION</scope>
    <source>
        <strain evidence="1">Emoy2</strain>
    </source>
</reference>
<sequence length="285" mass="31768">MTALLAPLTSAAPHEVEENEFYEEFSHELKDEHRLPVEMEMTQHLKFELEHQLGADAPFTSRGVVEIVSRSSSLKPQVLFSMLSTLSSEDVANIKTLLRQGHHYIVRAKADPDDPASPYAITSVPMCMLAATQMREHFAFHLSDNGKLVAIEYLTPYLEPEMCAAYQTRSLSDVSLDPVGTVLKPQHGPSPPKTVVIKHDRAPQGVKPVRNEDINTEVEPESQSFLRKYVRAIELVSMVCRFYTHLLCCCACFTKWYVILPMVVMSLFGGNGGDAPAPAAAGRRR</sequence>
<dbReference type="eggNOG" id="ENOG502RY4Q">
    <property type="taxonomic scope" value="Eukaryota"/>
</dbReference>
<dbReference type="PANTHER" id="PTHR39219">
    <property type="entry name" value="ER MEMBRANE PROTEIN COMPLEX SUBUNIT 10"/>
    <property type="match status" value="1"/>
</dbReference>
<dbReference type="Proteomes" id="UP000011713">
    <property type="component" value="Unassembled WGS sequence"/>
</dbReference>
<dbReference type="OMA" id="AFHVNEV"/>